<feature type="region of interest" description="Disordered" evidence="7">
    <location>
        <begin position="1"/>
        <end position="40"/>
    </location>
</feature>
<feature type="transmembrane region" description="Helical" evidence="8">
    <location>
        <begin position="140"/>
        <end position="161"/>
    </location>
</feature>
<feature type="compositionally biased region" description="Polar residues" evidence="7">
    <location>
        <begin position="9"/>
        <end position="21"/>
    </location>
</feature>
<proteinExistence type="inferred from homology"/>
<evidence type="ECO:0000259" key="9">
    <source>
        <dbReference type="PROSITE" id="PS50850"/>
    </source>
</evidence>
<feature type="compositionally biased region" description="Low complexity" evidence="7">
    <location>
        <begin position="22"/>
        <end position="37"/>
    </location>
</feature>
<feature type="transmembrane region" description="Helical" evidence="8">
    <location>
        <begin position="115"/>
        <end position="134"/>
    </location>
</feature>
<keyword evidence="4 8" id="KW-0812">Transmembrane</keyword>
<feature type="transmembrane region" description="Helical" evidence="8">
    <location>
        <begin position="346"/>
        <end position="366"/>
    </location>
</feature>
<name>A0A5C3MRF3_9AGAM</name>
<dbReference type="InterPro" id="IPR011701">
    <property type="entry name" value="MFS"/>
</dbReference>
<dbReference type="GO" id="GO:0000329">
    <property type="term" value="C:fungal-type vacuole membrane"/>
    <property type="evidence" value="ECO:0007669"/>
    <property type="project" value="TreeGrafter"/>
</dbReference>
<feature type="domain" description="Major facilitator superfamily (MFS) profile" evidence="9">
    <location>
        <begin position="50"/>
        <end position="539"/>
    </location>
</feature>
<dbReference type="PANTHER" id="PTHR23501:SF84">
    <property type="entry name" value="VACUOLAR MEMBRANE AMINO ACID UPTAKE TRANSPORTER FNX2"/>
    <property type="match status" value="1"/>
</dbReference>
<dbReference type="Pfam" id="PF07690">
    <property type="entry name" value="MFS_1"/>
    <property type="match status" value="1"/>
</dbReference>
<evidence type="ECO:0000256" key="4">
    <source>
        <dbReference type="ARBA" id="ARBA00022692"/>
    </source>
</evidence>
<feature type="transmembrane region" description="Helical" evidence="8">
    <location>
        <begin position="47"/>
        <end position="73"/>
    </location>
</feature>
<sequence>MAAEETSPLLKTTATPPSYVTSESASPADAESAEPPETSNGTSSLNIIAIVLPLAVGVFLAAMDQTIVVSSYASIGTQFNQLQNTSWIATAYMLTVVSFQPLYGKLSDIFGRKGCLLLTYFIFGTGCLFCGLARNMNELILARAFAGVGGGGISTVGSIIMSDVVPLRSRGTWQGVINIIFATGQATGAPLGGILADSIGWRWAFLVQVPLTVIAILSAGFTLKIPKRDAGDFYQKFKRIDFVGAFALICSVFSLLLALDRGGNVSWNDRITISCIAVSAVFWIIFGLTELKLAKEPFAPKRIVVGPNLIASYLVNFFCVMSSMCLVYQISLYFQAVRRMTASQAGVALLPSILAGVAGSLAGGLIMQATGRYYVLTICMYISMLLGTLVITLFTGTVTHSIIGVLIGLVFMSLGNGAGITTTLIALIANAGPEDQAIATAVSYLYRSLGSVMGISIGSTLVQDKLRNLLRTRLVGEDLDIDEIARRVRESLTYVDELQPRIRAIVRQSYDDALPIAFWFSLVAAGAALTASFFIKEKILAKPSQS</sequence>
<dbReference type="OrthoDB" id="3437016at2759"/>
<dbReference type="FunFam" id="1.20.1720.10:FF:000013">
    <property type="entry name" value="Related to multidrug resistance proteins"/>
    <property type="match status" value="1"/>
</dbReference>
<feature type="transmembrane region" description="Helical" evidence="8">
    <location>
        <begin position="85"/>
        <end position="103"/>
    </location>
</feature>
<feature type="transmembrane region" description="Helical" evidence="8">
    <location>
        <begin position="173"/>
        <end position="195"/>
    </location>
</feature>
<evidence type="ECO:0000313" key="10">
    <source>
        <dbReference type="EMBL" id="TFK47620.1"/>
    </source>
</evidence>
<dbReference type="InterPro" id="IPR036259">
    <property type="entry name" value="MFS_trans_sf"/>
</dbReference>
<dbReference type="Gene3D" id="1.20.1250.20">
    <property type="entry name" value="MFS general substrate transporter like domains"/>
    <property type="match status" value="1"/>
</dbReference>
<evidence type="ECO:0000256" key="3">
    <source>
        <dbReference type="ARBA" id="ARBA00022448"/>
    </source>
</evidence>
<dbReference type="Gene3D" id="1.20.1720.10">
    <property type="entry name" value="Multidrug resistance protein D"/>
    <property type="match status" value="1"/>
</dbReference>
<evidence type="ECO:0000256" key="5">
    <source>
        <dbReference type="ARBA" id="ARBA00022989"/>
    </source>
</evidence>
<evidence type="ECO:0000256" key="7">
    <source>
        <dbReference type="SAM" id="MobiDB-lite"/>
    </source>
</evidence>
<dbReference type="PROSITE" id="PS50850">
    <property type="entry name" value="MFS"/>
    <property type="match status" value="1"/>
</dbReference>
<feature type="transmembrane region" description="Helical" evidence="8">
    <location>
        <begin position="516"/>
        <end position="535"/>
    </location>
</feature>
<dbReference type="CDD" id="cd17502">
    <property type="entry name" value="MFS_Azr1_MDR_like"/>
    <property type="match status" value="1"/>
</dbReference>
<feature type="transmembrane region" description="Helical" evidence="8">
    <location>
        <begin position="373"/>
        <end position="396"/>
    </location>
</feature>
<feature type="transmembrane region" description="Helical" evidence="8">
    <location>
        <begin position="201"/>
        <end position="221"/>
    </location>
</feature>
<accession>A0A5C3MRF3</accession>
<dbReference type="AlphaFoldDB" id="A0A5C3MRF3"/>
<keyword evidence="11" id="KW-1185">Reference proteome</keyword>
<gene>
    <name evidence="10" type="ORF">OE88DRAFT_1665862</name>
</gene>
<dbReference type="PANTHER" id="PTHR23501">
    <property type="entry name" value="MAJOR FACILITATOR SUPERFAMILY"/>
    <property type="match status" value="1"/>
</dbReference>
<comment type="similarity">
    <text evidence="2">Belongs to the major facilitator superfamily.</text>
</comment>
<comment type="subcellular location">
    <subcellularLocation>
        <location evidence="1">Endomembrane system</location>
        <topology evidence="1">Multi-pass membrane protein</topology>
    </subcellularLocation>
</comment>
<evidence type="ECO:0000256" key="2">
    <source>
        <dbReference type="ARBA" id="ARBA00008335"/>
    </source>
</evidence>
<dbReference type="SUPFAM" id="SSF103473">
    <property type="entry name" value="MFS general substrate transporter"/>
    <property type="match status" value="1"/>
</dbReference>
<keyword evidence="6 8" id="KW-0472">Membrane</keyword>
<protein>
    <submittedName>
        <fullName evidence="10">MFS general substrate transporter</fullName>
    </submittedName>
</protein>
<evidence type="ECO:0000256" key="1">
    <source>
        <dbReference type="ARBA" id="ARBA00004127"/>
    </source>
</evidence>
<keyword evidence="3" id="KW-0813">Transport</keyword>
<organism evidence="10 11">
    <name type="scientific">Heliocybe sulcata</name>
    <dbReference type="NCBI Taxonomy" id="5364"/>
    <lineage>
        <taxon>Eukaryota</taxon>
        <taxon>Fungi</taxon>
        <taxon>Dikarya</taxon>
        <taxon>Basidiomycota</taxon>
        <taxon>Agaricomycotina</taxon>
        <taxon>Agaricomycetes</taxon>
        <taxon>Gloeophyllales</taxon>
        <taxon>Gloeophyllaceae</taxon>
        <taxon>Heliocybe</taxon>
    </lineage>
</organism>
<feature type="transmembrane region" description="Helical" evidence="8">
    <location>
        <begin position="242"/>
        <end position="259"/>
    </location>
</feature>
<dbReference type="EMBL" id="ML213523">
    <property type="protein sequence ID" value="TFK47620.1"/>
    <property type="molecule type" value="Genomic_DNA"/>
</dbReference>
<feature type="transmembrane region" description="Helical" evidence="8">
    <location>
        <begin position="402"/>
        <end position="432"/>
    </location>
</feature>
<dbReference type="GO" id="GO:0015174">
    <property type="term" value="F:basic amino acid transmembrane transporter activity"/>
    <property type="evidence" value="ECO:0007669"/>
    <property type="project" value="TreeGrafter"/>
</dbReference>
<dbReference type="InterPro" id="IPR020846">
    <property type="entry name" value="MFS_dom"/>
</dbReference>
<dbReference type="GO" id="GO:0012505">
    <property type="term" value="C:endomembrane system"/>
    <property type="evidence" value="ECO:0007669"/>
    <property type="project" value="UniProtKB-SubCell"/>
</dbReference>
<feature type="transmembrane region" description="Helical" evidence="8">
    <location>
        <begin position="271"/>
        <end position="289"/>
    </location>
</feature>
<reference evidence="10 11" key="1">
    <citation type="journal article" date="2019" name="Nat. Ecol. Evol.">
        <title>Megaphylogeny resolves global patterns of mushroom evolution.</title>
        <authorList>
            <person name="Varga T."/>
            <person name="Krizsan K."/>
            <person name="Foldi C."/>
            <person name="Dima B."/>
            <person name="Sanchez-Garcia M."/>
            <person name="Sanchez-Ramirez S."/>
            <person name="Szollosi G.J."/>
            <person name="Szarkandi J.G."/>
            <person name="Papp V."/>
            <person name="Albert L."/>
            <person name="Andreopoulos W."/>
            <person name="Angelini C."/>
            <person name="Antonin V."/>
            <person name="Barry K.W."/>
            <person name="Bougher N.L."/>
            <person name="Buchanan P."/>
            <person name="Buyck B."/>
            <person name="Bense V."/>
            <person name="Catcheside P."/>
            <person name="Chovatia M."/>
            <person name="Cooper J."/>
            <person name="Damon W."/>
            <person name="Desjardin D."/>
            <person name="Finy P."/>
            <person name="Geml J."/>
            <person name="Haridas S."/>
            <person name="Hughes K."/>
            <person name="Justo A."/>
            <person name="Karasinski D."/>
            <person name="Kautmanova I."/>
            <person name="Kiss B."/>
            <person name="Kocsube S."/>
            <person name="Kotiranta H."/>
            <person name="LaButti K.M."/>
            <person name="Lechner B.E."/>
            <person name="Liimatainen K."/>
            <person name="Lipzen A."/>
            <person name="Lukacs Z."/>
            <person name="Mihaltcheva S."/>
            <person name="Morgado L.N."/>
            <person name="Niskanen T."/>
            <person name="Noordeloos M.E."/>
            <person name="Ohm R.A."/>
            <person name="Ortiz-Santana B."/>
            <person name="Ovrebo C."/>
            <person name="Racz N."/>
            <person name="Riley R."/>
            <person name="Savchenko A."/>
            <person name="Shiryaev A."/>
            <person name="Soop K."/>
            <person name="Spirin V."/>
            <person name="Szebenyi C."/>
            <person name="Tomsovsky M."/>
            <person name="Tulloss R.E."/>
            <person name="Uehling J."/>
            <person name="Grigoriev I.V."/>
            <person name="Vagvolgyi C."/>
            <person name="Papp T."/>
            <person name="Martin F.M."/>
            <person name="Miettinen O."/>
            <person name="Hibbett D.S."/>
            <person name="Nagy L.G."/>
        </authorList>
    </citation>
    <scope>NUCLEOTIDE SEQUENCE [LARGE SCALE GENOMIC DNA]</scope>
    <source>
        <strain evidence="10 11">OMC1185</strain>
    </source>
</reference>
<evidence type="ECO:0000256" key="8">
    <source>
        <dbReference type="SAM" id="Phobius"/>
    </source>
</evidence>
<feature type="transmembrane region" description="Helical" evidence="8">
    <location>
        <begin position="444"/>
        <end position="462"/>
    </location>
</feature>
<evidence type="ECO:0000313" key="11">
    <source>
        <dbReference type="Proteomes" id="UP000305948"/>
    </source>
</evidence>
<feature type="transmembrane region" description="Helical" evidence="8">
    <location>
        <begin position="310"/>
        <end position="334"/>
    </location>
</feature>
<evidence type="ECO:0000256" key="6">
    <source>
        <dbReference type="ARBA" id="ARBA00023136"/>
    </source>
</evidence>
<keyword evidence="5 8" id="KW-1133">Transmembrane helix</keyword>
<dbReference type="Proteomes" id="UP000305948">
    <property type="component" value="Unassembled WGS sequence"/>
</dbReference>